<comment type="caution">
    <text evidence="1">The sequence shown here is derived from an EMBL/GenBank/DDBJ whole genome shotgun (WGS) entry which is preliminary data.</text>
</comment>
<dbReference type="EMBL" id="JAPJZI010000001">
    <property type="protein sequence ID" value="MDA5400007.1"/>
    <property type="molecule type" value="Genomic_DNA"/>
</dbReference>
<accession>A0A9X3UKH4</accession>
<evidence type="ECO:0000313" key="1">
    <source>
        <dbReference type="EMBL" id="MDA5400007.1"/>
    </source>
</evidence>
<name>A0A9X3UKH4_9HYPH</name>
<dbReference type="Proteomes" id="UP001151234">
    <property type="component" value="Unassembled WGS sequence"/>
</dbReference>
<organism evidence="1 2">
    <name type="scientific">Hoeflea prorocentri</name>
    <dbReference type="NCBI Taxonomy" id="1922333"/>
    <lineage>
        <taxon>Bacteria</taxon>
        <taxon>Pseudomonadati</taxon>
        <taxon>Pseudomonadota</taxon>
        <taxon>Alphaproteobacteria</taxon>
        <taxon>Hyphomicrobiales</taxon>
        <taxon>Rhizobiaceae</taxon>
        <taxon>Hoeflea</taxon>
    </lineage>
</organism>
<keyword evidence="2" id="KW-1185">Reference proteome</keyword>
<proteinExistence type="predicted"/>
<protein>
    <submittedName>
        <fullName evidence="1">Uncharacterized protein</fullName>
    </submittedName>
</protein>
<gene>
    <name evidence="1" type="ORF">OQ273_15600</name>
</gene>
<reference evidence="1" key="1">
    <citation type="submission" date="2022-11" db="EMBL/GenBank/DDBJ databases">
        <title>Draft genome sequence of Hoeflea poritis E7-10 and Hoeflea prorocentri PM5-8, separated from scleractinian coral Porites lutea and marine dinoflagellate.</title>
        <authorList>
            <person name="Zhang G."/>
            <person name="Wei Q."/>
            <person name="Cai L."/>
        </authorList>
    </citation>
    <scope>NUCLEOTIDE SEQUENCE</scope>
    <source>
        <strain evidence="1">PM5-8</strain>
    </source>
</reference>
<dbReference type="RefSeq" id="WP_267991419.1">
    <property type="nucleotide sequence ID" value="NZ_JAPJZI010000001.1"/>
</dbReference>
<evidence type="ECO:0000313" key="2">
    <source>
        <dbReference type="Proteomes" id="UP001151234"/>
    </source>
</evidence>
<dbReference type="AlphaFoldDB" id="A0A9X3UKH4"/>
<sequence length="236" mass="26182">MKSDLIVLILGSAPDAMRAAIWPKPEACKIVSVNNAWRVRDDWDYNIFPDDFPSENWPDRVGPGQTVITSDSYVPANNQYGGIVYAGATMAFNAGYWALSALKPRVLAYLGCDMVYEGQKTHFYGQGEPDPLREDVTLSSLEAKSARLMTLAARQHCACVNLSEKKESRLLFPRVSHKALSTDIPIPGYDPDFASRALGLEQEAGYLVEDGRYWEHDASFDPAVLATIDELWMSAV</sequence>